<organism evidence="1">
    <name type="scientific">marine sediment metagenome</name>
    <dbReference type="NCBI Taxonomy" id="412755"/>
    <lineage>
        <taxon>unclassified sequences</taxon>
        <taxon>metagenomes</taxon>
        <taxon>ecological metagenomes</taxon>
    </lineage>
</organism>
<reference evidence="1" key="1">
    <citation type="journal article" date="2015" name="Nature">
        <title>Complex archaea that bridge the gap between prokaryotes and eukaryotes.</title>
        <authorList>
            <person name="Spang A."/>
            <person name="Saw J.H."/>
            <person name="Jorgensen S.L."/>
            <person name="Zaremba-Niedzwiedzka K."/>
            <person name="Martijn J."/>
            <person name="Lind A.E."/>
            <person name="van Eijk R."/>
            <person name="Schleper C."/>
            <person name="Guy L."/>
            <person name="Ettema T.J."/>
        </authorList>
    </citation>
    <scope>NUCLEOTIDE SEQUENCE</scope>
</reference>
<dbReference type="InterPro" id="IPR013324">
    <property type="entry name" value="RNA_pol_sigma_r3/r4-like"/>
</dbReference>
<name>A0A0F9Y2T9_9ZZZZ</name>
<dbReference type="GO" id="GO:0003700">
    <property type="term" value="F:DNA-binding transcription factor activity"/>
    <property type="evidence" value="ECO:0007669"/>
    <property type="project" value="InterPro"/>
</dbReference>
<dbReference type="AlphaFoldDB" id="A0A0F9Y2T9"/>
<protein>
    <submittedName>
        <fullName evidence="1">Uncharacterized protein</fullName>
    </submittedName>
</protein>
<proteinExistence type="predicted"/>
<gene>
    <name evidence="1" type="ORF">LCGC14_0142280</name>
</gene>
<dbReference type="NCBIfam" id="TIGR02937">
    <property type="entry name" value="sigma70-ECF"/>
    <property type="match status" value="1"/>
</dbReference>
<sequence>MISPERRITKAYFMYACKKYVPLIHRIVYRVSRNRMNIENLKSHAKEELLRCMIRYDGRGAFTTFFYSRLFGVLRHVRDVEQRASRTQSVSENSTANIVSPIHDMDANMTVQEYLSFLTRDEHHVIIELFFNNKTIREISQNCGSVSSTICRTRDRAIGKMRQRHQMELEK</sequence>
<dbReference type="EMBL" id="LAZR01000049">
    <property type="protein sequence ID" value="KKN98983.1"/>
    <property type="molecule type" value="Genomic_DNA"/>
</dbReference>
<dbReference type="SUPFAM" id="SSF88659">
    <property type="entry name" value="Sigma3 and sigma4 domains of RNA polymerase sigma factors"/>
    <property type="match status" value="1"/>
</dbReference>
<dbReference type="GO" id="GO:0006352">
    <property type="term" value="P:DNA-templated transcription initiation"/>
    <property type="evidence" value="ECO:0007669"/>
    <property type="project" value="InterPro"/>
</dbReference>
<evidence type="ECO:0000313" key="1">
    <source>
        <dbReference type="EMBL" id="KKN98983.1"/>
    </source>
</evidence>
<accession>A0A0F9Y2T9</accession>
<comment type="caution">
    <text evidence="1">The sequence shown here is derived from an EMBL/GenBank/DDBJ whole genome shotgun (WGS) entry which is preliminary data.</text>
</comment>
<dbReference type="InterPro" id="IPR014284">
    <property type="entry name" value="RNA_pol_sigma-70_dom"/>
</dbReference>
<dbReference type="Gene3D" id="1.20.140.160">
    <property type="match status" value="1"/>
</dbReference>